<dbReference type="InterPro" id="IPR052019">
    <property type="entry name" value="F420H2_bilvrd_red/Heme_oxyg"/>
</dbReference>
<accession>A0A8J3L5Y8</accession>
<dbReference type="PANTHER" id="PTHR35176:SF11">
    <property type="entry name" value="PYRIDOXAMINE 5'-PHOSPHATE OXIDASE FAMILY PROTEIN"/>
    <property type="match status" value="1"/>
</dbReference>
<dbReference type="Pfam" id="PF01243">
    <property type="entry name" value="PNPOx_N"/>
    <property type="match status" value="1"/>
</dbReference>
<reference evidence="3" key="1">
    <citation type="submission" date="2021-01" db="EMBL/GenBank/DDBJ databases">
        <title>Whole genome shotgun sequence of Catellatospora methionotrophica NBRC 14553.</title>
        <authorList>
            <person name="Komaki H."/>
            <person name="Tamura T."/>
        </authorList>
    </citation>
    <scope>NUCLEOTIDE SEQUENCE</scope>
    <source>
        <strain evidence="3">NBRC 14553</strain>
    </source>
</reference>
<sequence length="126" mass="13781">MTPAEQFARAKYVSLTTYRKDGTPVATPVWLAVDGGELFIVSDADAWKVKRIRRTSRVSLTPCDVRGRVASGAVPVEGSARVLDDAGTARVRALIARKYLLSRLGNWAARVLRMPKKPVVGIIVTF</sequence>
<feature type="domain" description="Pyridoxamine 5'-phosphate oxidase N-terminal" evidence="2">
    <location>
        <begin position="5"/>
        <end position="88"/>
    </location>
</feature>
<dbReference type="InterPro" id="IPR012349">
    <property type="entry name" value="Split_barrel_FMN-bd"/>
</dbReference>
<dbReference type="SUPFAM" id="SSF50475">
    <property type="entry name" value="FMN-binding split barrel"/>
    <property type="match status" value="1"/>
</dbReference>
<evidence type="ECO:0000313" key="3">
    <source>
        <dbReference type="EMBL" id="GIG12373.1"/>
    </source>
</evidence>
<evidence type="ECO:0000256" key="1">
    <source>
        <dbReference type="ARBA" id="ARBA00023002"/>
    </source>
</evidence>
<dbReference type="RefSeq" id="WP_166385291.1">
    <property type="nucleotide sequence ID" value="NZ_BAAATT010000033.1"/>
</dbReference>
<dbReference type="InterPro" id="IPR019965">
    <property type="entry name" value="PPOX_F420-dep_Rv2061_put"/>
</dbReference>
<keyword evidence="1" id="KW-0560">Oxidoreductase</keyword>
<dbReference type="NCBIfam" id="TIGR03666">
    <property type="entry name" value="Rv2061_F420"/>
    <property type="match status" value="1"/>
</dbReference>
<dbReference type="Gene3D" id="2.30.110.10">
    <property type="entry name" value="Electron Transport, Fmn-binding Protein, Chain A"/>
    <property type="match status" value="1"/>
</dbReference>
<keyword evidence="4" id="KW-1185">Reference proteome</keyword>
<dbReference type="InterPro" id="IPR011576">
    <property type="entry name" value="Pyridox_Oxase_N"/>
</dbReference>
<dbReference type="GO" id="GO:0070967">
    <property type="term" value="F:coenzyme F420 binding"/>
    <property type="evidence" value="ECO:0007669"/>
    <property type="project" value="TreeGrafter"/>
</dbReference>
<dbReference type="AlphaFoldDB" id="A0A8J3L5Y8"/>
<dbReference type="GO" id="GO:0016627">
    <property type="term" value="F:oxidoreductase activity, acting on the CH-CH group of donors"/>
    <property type="evidence" value="ECO:0007669"/>
    <property type="project" value="TreeGrafter"/>
</dbReference>
<evidence type="ECO:0000313" key="4">
    <source>
        <dbReference type="Proteomes" id="UP000660339"/>
    </source>
</evidence>
<evidence type="ECO:0000259" key="2">
    <source>
        <dbReference type="Pfam" id="PF01243"/>
    </source>
</evidence>
<proteinExistence type="predicted"/>
<dbReference type="GO" id="GO:0005829">
    <property type="term" value="C:cytosol"/>
    <property type="evidence" value="ECO:0007669"/>
    <property type="project" value="TreeGrafter"/>
</dbReference>
<name>A0A8J3L5Y8_9ACTN</name>
<comment type="caution">
    <text evidence="3">The sequence shown here is derived from an EMBL/GenBank/DDBJ whole genome shotgun (WGS) entry which is preliminary data.</text>
</comment>
<protein>
    <recommendedName>
        <fullName evidence="2">Pyridoxamine 5'-phosphate oxidase N-terminal domain-containing protein</fullName>
    </recommendedName>
</protein>
<gene>
    <name evidence="3" type="ORF">Cme02nite_07050</name>
</gene>
<dbReference type="EMBL" id="BONJ01000001">
    <property type="protein sequence ID" value="GIG12373.1"/>
    <property type="molecule type" value="Genomic_DNA"/>
</dbReference>
<organism evidence="3 4">
    <name type="scientific">Catellatospora methionotrophica</name>
    <dbReference type="NCBI Taxonomy" id="121620"/>
    <lineage>
        <taxon>Bacteria</taxon>
        <taxon>Bacillati</taxon>
        <taxon>Actinomycetota</taxon>
        <taxon>Actinomycetes</taxon>
        <taxon>Micromonosporales</taxon>
        <taxon>Micromonosporaceae</taxon>
        <taxon>Catellatospora</taxon>
    </lineage>
</organism>
<dbReference type="PANTHER" id="PTHR35176">
    <property type="entry name" value="HEME OXYGENASE HI_0854-RELATED"/>
    <property type="match status" value="1"/>
</dbReference>
<dbReference type="Proteomes" id="UP000660339">
    <property type="component" value="Unassembled WGS sequence"/>
</dbReference>